<dbReference type="PROSITE" id="PS51832">
    <property type="entry name" value="HD_GYP"/>
    <property type="match status" value="1"/>
</dbReference>
<dbReference type="AlphaFoldDB" id="A0A3B0YV76"/>
<organism evidence="2">
    <name type="scientific">hydrothermal vent metagenome</name>
    <dbReference type="NCBI Taxonomy" id="652676"/>
    <lineage>
        <taxon>unclassified sequences</taxon>
        <taxon>metagenomes</taxon>
        <taxon>ecological metagenomes</taxon>
    </lineage>
</organism>
<protein>
    <submittedName>
        <fullName evidence="2">Response regulator receiver domain with sensory domain</fullName>
    </submittedName>
</protein>
<dbReference type="CDD" id="cd00077">
    <property type="entry name" value="HDc"/>
    <property type="match status" value="1"/>
</dbReference>
<reference evidence="2" key="1">
    <citation type="submission" date="2018-06" db="EMBL/GenBank/DDBJ databases">
        <authorList>
            <person name="Zhirakovskaya E."/>
        </authorList>
    </citation>
    <scope>NUCLEOTIDE SEQUENCE</scope>
</reference>
<dbReference type="InterPro" id="IPR006675">
    <property type="entry name" value="HDIG_dom"/>
</dbReference>
<dbReference type="PANTHER" id="PTHR43155:SF2">
    <property type="entry name" value="CYCLIC DI-GMP PHOSPHODIESTERASE PA4108"/>
    <property type="match status" value="1"/>
</dbReference>
<dbReference type="SUPFAM" id="SSF109604">
    <property type="entry name" value="HD-domain/PDEase-like"/>
    <property type="match status" value="1"/>
</dbReference>
<gene>
    <name evidence="2" type="ORF">MNBD_GAMMA16-1558</name>
</gene>
<dbReference type="PANTHER" id="PTHR43155">
    <property type="entry name" value="CYCLIC DI-GMP PHOSPHODIESTERASE PA4108-RELATED"/>
    <property type="match status" value="1"/>
</dbReference>
<dbReference type="NCBIfam" id="TIGR00277">
    <property type="entry name" value="HDIG"/>
    <property type="match status" value="1"/>
</dbReference>
<dbReference type="InterPro" id="IPR037522">
    <property type="entry name" value="HD_GYP_dom"/>
</dbReference>
<evidence type="ECO:0000313" key="2">
    <source>
        <dbReference type="EMBL" id="VAW84878.1"/>
    </source>
</evidence>
<dbReference type="EMBL" id="UOFO01000055">
    <property type="protein sequence ID" value="VAW84878.1"/>
    <property type="molecule type" value="Genomic_DNA"/>
</dbReference>
<dbReference type="Pfam" id="PF13487">
    <property type="entry name" value="HD_5"/>
    <property type="match status" value="1"/>
</dbReference>
<name>A0A3B0YV76_9ZZZZ</name>
<evidence type="ECO:0000259" key="1">
    <source>
        <dbReference type="PROSITE" id="PS51832"/>
    </source>
</evidence>
<dbReference type="InterPro" id="IPR021812">
    <property type="entry name" value="DUF3391"/>
</dbReference>
<sequence length="410" mass="46479">METANLIQIYSSDLKLGMYVAELDRPWLESPFLFQGFKVTEVEVLEQIQKLCTYVYINTNLGINPSSTNVAHKAPKKIKTPIPEFSNNNKLDSKQVAIEKEISIARQARKDLHMALETVMIDINCGKSIQLSQLKEAVTPMIGSILRNSDASMWLVMMKYKDSYTYTHALNAAVLAAKLGRQLGYAADELKSLTMGALLFDIGKIKLPTELWERPRRLSEAEFAVIKHHVHYGMEIILDTAKKDNIVFNMIAYHHERYNGKGYPHQLKDQQIPLHGRIAAIIDCFDAITTDRPYCKAISPYHAIEKIYEWRDVDFQGALVEQFIQAVGIYPTGTIIELASGDIGIIIAQNPVRRLKPKVMLVLNNNKETYDNYPVLDLLTESKDHEGRDLKIIRAHSPGAFSIDPSNFFL</sequence>
<feature type="domain" description="HD-GYP" evidence="1">
    <location>
        <begin position="143"/>
        <end position="339"/>
    </location>
</feature>
<dbReference type="InterPro" id="IPR003607">
    <property type="entry name" value="HD/PDEase_dom"/>
</dbReference>
<accession>A0A3B0YV76</accession>
<dbReference type="Pfam" id="PF11871">
    <property type="entry name" value="DUF3391"/>
    <property type="match status" value="1"/>
</dbReference>
<dbReference type="SMART" id="SM00471">
    <property type="entry name" value="HDc"/>
    <property type="match status" value="1"/>
</dbReference>
<dbReference type="Gene3D" id="1.10.3210.10">
    <property type="entry name" value="Hypothetical protein af1432"/>
    <property type="match status" value="1"/>
</dbReference>
<proteinExistence type="predicted"/>